<reference evidence="1 2" key="1">
    <citation type="journal article" date="2013" name="Genome Announc.">
        <title>Draft Genome Sequence of Cyclobacterium qasimii Strain M12-11BT, Isolated from Arctic Marine Sediment.</title>
        <authorList>
            <person name="Shivaji S."/>
            <person name="Ara S."/>
            <person name="Singh A."/>
            <person name="Kumar Pinnaka A."/>
        </authorList>
    </citation>
    <scope>NUCLEOTIDE SEQUENCE [LARGE SCALE GENOMIC DNA]</scope>
    <source>
        <strain evidence="1 2">M12-11B</strain>
    </source>
</reference>
<dbReference type="Gene3D" id="1.10.1660.10">
    <property type="match status" value="1"/>
</dbReference>
<evidence type="ECO:0000313" key="2">
    <source>
        <dbReference type="Proteomes" id="UP000014974"/>
    </source>
</evidence>
<accession>S7WMZ5</accession>
<dbReference type="Proteomes" id="UP000014974">
    <property type="component" value="Unassembled WGS sequence"/>
</dbReference>
<gene>
    <name evidence="1" type="ORF">ADICYQ_2814</name>
</gene>
<dbReference type="EMBL" id="ATNM01000109">
    <property type="protein sequence ID" value="EPR68094.1"/>
    <property type="molecule type" value="Genomic_DNA"/>
</dbReference>
<dbReference type="AlphaFoldDB" id="S7WMZ5"/>
<organism evidence="1 2">
    <name type="scientific">Cyclobacterium qasimii M12-11B</name>
    <dbReference type="NCBI Taxonomy" id="641524"/>
    <lineage>
        <taxon>Bacteria</taxon>
        <taxon>Pseudomonadati</taxon>
        <taxon>Bacteroidota</taxon>
        <taxon>Cytophagia</taxon>
        <taxon>Cytophagales</taxon>
        <taxon>Cyclobacteriaceae</taxon>
        <taxon>Cyclobacterium</taxon>
    </lineage>
</organism>
<dbReference type="STRING" id="641524.ADICYQ_2814"/>
<sequence>MERLSRLHYEMEINLEGLYAIVHLQEKIERLKEEVNSLARKLDRHQ</sequence>
<comment type="caution">
    <text evidence="1">The sequence shown here is derived from an EMBL/GenBank/DDBJ whole genome shotgun (WGS) entry which is preliminary data.</text>
</comment>
<evidence type="ECO:0000313" key="1">
    <source>
        <dbReference type="EMBL" id="EPR68094.1"/>
    </source>
</evidence>
<name>S7WMZ5_9BACT</name>
<proteinExistence type="predicted"/>
<dbReference type="Pfam" id="PF13591">
    <property type="entry name" value="MerR_2"/>
    <property type="match status" value="1"/>
</dbReference>
<protein>
    <submittedName>
        <fullName evidence="1">Uncharacterized protein</fullName>
    </submittedName>
</protein>